<dbReference type="AlphaFoldDB" id="A0A0L8FY65"/>
<proteinExistence type="predicted"/>
<name>A0A0L8FY65_OCTBM</name>
<gene>
    <name evidence="1" type="ORF">OCBIM_22004277mg</name>
</gene>
<evidence type="ECO:0000313" key="1">
    <source>
        <dbReference type="EMBL" id="KOF69666.1"/>
    </source>
</evidence>
<organism evidence="1">
    <name type="scientific">Octopus bimaculoides</name>
    <name type="common">California two-spotted octopus</name>
    <dbReference type="NCBI Taxonomy" id="37653"/>
    <lineage>
        <taxon>Eukaryota</taxon>
        <taxon>Metazoa</taxon>
        <taxon>Spiralia</taxon>
        <taxon>Lophotrochozoa</taxon>
        <taxon>Mollusca</taxon>
        <taxon>Cephalopoda</taxon>
        <taxon>Coleoidea</taxon>
        <taxon>Octopodiformes</taxon>
        <taxon>Octopoda</taxon>
        <taxon>Incirrata</taxon>
        <taxon>Octopodidae</taxon>
        <taxon>Octopus</taxon>
    </lineage>
</organism>
<protein>
    <submittedName>
        <fullName evidence="1">Uncharacterized protein</fullName>
    </submittedName>
</protein>
<dbReference type="EMBL" id="KQ425255">
    <property type="protein sequence ID" value="KOF69666.1"/>
    <property type="molecule type" value="Genomic_DNA"/>
</dbReference>
<accession>A0A0L8FY65</accession>
<sequence length="80" mass="9371">MDLLDSPNHEILTTMNQFGLDQLVQKPTTDYRTLLDHVYVNQDRSPQVTVTDCYFSDHDLVCITQGLELLKFYGWKTIYN</sequence>
<reference evidence="1" key="1">
    <citation type="submission" date="2015-07" db="EMBL/GenBank/DDBJ databases">
        <title>MeaNS - Measles Nucleotide Surveillance Program.</title>
        <authorList>
            <person name="Tran T."/>
            <person name="Druce J."/>
        </authorList>
    </citation>
    <scope>NUCLEOTIDE SEQUENCE</scope>
    <source>
        <strain evidence="1">UCB-OBI-ISO-001</strain>
        <tissue evidence="1">Gonad</tissue>
    </source>
</reference>